<organism evidence="5">
    <name type="scientific">uncultured Rubrobacteraceae bacterium</name>
    <dbReference type="NCBI Taxonomy" id="349277"/>
    <lineage>
        <taxon>Bacteria</taxon>
        <taxon>Bacillati</taxon>
        <taxon>Actinomycetota</taxon>
        <taxon>Rubrobacteria</taxon>
        <taxon>Rubrobacterales</taxon>
        <taxon>Rubrobacteraceae</taxon>
        <taxon>environmental samples</taxon>
    </lineage>
</organism>
<dbReference type="Gene3D" id="3.30.390.50">
    <property type="entry name" value="CO dehydrogenase flavoprotein, C-terminal domain"/>
    <property type="match status" value="1"/>
</dbReference>
<protein>
    <submittedName>
        <fullName evidence="5">Aerobic carbon monoxide dehydrogenase (Quinone), medium chain</fullName>
        <ecNumber evidence="5">1.2.5.3</ecNumber>
    </submittedName>
</protein>
<evidence type="ECO:0000256" key="1">
    <source>
        <dbReference type="ARBA" id="ARBA00022630"/>
    </source>
</evidence>
<dbReference type="InterPro" id="IPR051312">
    <property type="entry name" value="Diverse_Substr_Oxidored"/>
</dbReference>
<dbReference type="AlphaFoldDB" id="A0A6J4PJK0"/>
<dbReference type="InterPro" id="IPR016166">
    <property type="entry name" value="FAD-bd_PCMH"/>
</dbReference>
<dbReference type="PANTHER" id="PTHR42659:SF2">
    <property type="entry name" value="XANTHINE DEHYDROGENASE SUBUNIT C-RELATED"/>
    <property type="match status" value="1"/>
</dbReference>
<dbReference type="InterPro" id="IPR002346">
    <property type="entry name" value="Mopterin_DH_FAD-bd"/>
</dbReference>
<dbReference type="InterPro" id="IPR036318">
    <property type="entry name" value="FAD-bd_PCMH-like_sf"/>
</dbReference>
<keyword evidence="1" id="KW-0285">Flavoprotein</keyword>
<dbReference type="SUPFAM" id="SSF56176">
    <property type="entry name" value="FAD-binding/transporter-associated domain-like"/>
    <property type="match status" value="1"/>
</dbReference>
<evidence type="ECO:0000256" key="3">
    <source>
        <dbReference type="ARBA" id="ARBA00023002"/>
    </source>
</evidence>
<dbReference type="GO" id="GO:0071949">
    <property type="term" value="F:FAD binding"/>
    <property type="evidence" value="ECO:0007669"/>
    <property type="project" value="InterPro"/>
</dbReference>
<feature type="domain" description="FAD-binding PCMH-type" evidence="4">
    <location>
        <begin position="1"/>
        <end position="121"/>
    </location>
</feature>
<evidence type="ECO:0000256" key="2">
    <source>
        <dbReference type="ARBA" id="ARBA00022827"/>
    </source>
</evidence>
<keyword evidence="3 5" id="KW-0560">Oxidoreductase</keyword>
<accession>A0A6J4PJK0</accession>
<dbReference type="SUPFAM" id="SSF55447">
    <property type="entry name" value="CO dehydrogenase flavoprotein C-terminal domain-like"/>
    <property type="match status" value="1"/>
</dbReference>
<dbReference type="PANTHER" id="PTHR42659">
    <property type="entry name" value="XANTHINE DEHYDROGENASE SUBUNIT C-RELATED"/>
    <property type="match status" value="1"/>
</dbReference>
<keyword evidence="2" id="KW-0274">FAD</keyword>
<gene>
    <name evidence="5" type="ORF">AVDCRST_MAG82-1173</name>
</gene>
<proteinExistence type="predicted"/>
<dbReference type="InterPro" id="IPR005107">
    <property type="entry name" value="CO_DH_flav_C"/>
</dbReference>
<dbReference type="PROSITE" id="PS51387">
    <property type="entry name" value="FAD_PCMH"/>
    <property type="match status" value="1"/>
</dbReference>
<dbReference type="Pfam" id="PF00941">
    <property type="entry name" value="FAD_binding_5"/>
    <property type="match status" value="1"/>
</dbReference>
<dbReference type="Gene3D" id="3.30.465.10">
    <property type="match status" value="1"/>
</dbReference>
<dbReference type="Pfam" id="PF03450">
    <property type="entry name" value="CO_deh_flav_C"/>
    <property type="match status" value="1"/>
</dbReference>
<dbReference type="GO" id="GO:0008805">
    <property type="term" value="F:carbon-monoxide oxygenase activity"/>
    <property type="evidence" value="ECO:0007669"/>
    <property type="project" value="UniProtKB-EC"/>
</dbReference>
<dbReference type="SMART" id="SM01092">
    <property type="entry name" value="CO_deh_flav_C"/>
    <property type="match status" value="1"/>
</dbReference>
<reference evidence="5" key="1">
    <citation type="submission" date="2020-02" db="EMBL/GenBank/DDBJ databases">
        <authorList>
            <person name="Meier V. D."/>
        </authorList>
    </citation>
    <scope>NUCLEOTIDE SEQUENCE</scope>
    <source>
        <strain evidence="5">AVDCRST_MAG82</strain>
    </source>
</reference>
<evidence type="ECO:0000259" key="4">
    <source>
        <dbReference type="PROSITE" id="PS51387"/>
    </source>
</evidence>
<evidence type="ECO:0000313" key="5">
    <source>
        <dbReference type="EMBL" id="CAA9417258.1"/>
    </source>
</evidence>
<dbReference type="EMBL" id="CADCVA010000162">
    <property type="protein sequence ID" value="CAA9417258.1"/>
    <property type="molecule type" value="Genomic_DNA"/>
</dbReference>
<dbReference type="InterPro" id="IPR036683">
    <property type="entry name" value="CO_DH_flav_C_dom_sf"/>
</dbReference>
<dbReference type="EC" id="1.2.5.3" evidence="5"/>
<dbReference type="InterPro" id="IPR016169">
    <property type="entry name" value="FAD-bd_PCMH_sub2"/>
</dbReference>
<name>A0A6J4PJK0_9ACTN</name>
<sequence length="229" mass="24765">MQYLEPHDGRGLKIGALTPHRWVEEMEDPDLLEGFSVLKRAARWVGHYPIRTLGTFGGSIAHGDPSAEWCLLAALLDAEIVAVGPGGERVIPVSDFFHGFFMTALEPDEMIVEVRFLQPAPNAALQEFARRAGDYAIVAAAVTLDMNDGKCRSARVVLGGVADVPLRLTEAERVLEGAEVGREAFEEAGREAAKVVDPPSDVQGTAEYRRDLSAVMVRRALEEAAGDVG</sequence>